<comment type="caution">
    <text evidence="3">The sequence shown here is derived from an EMBL/GenBank/DDBJ whole genome shotgun (WGS) entry which is preliminary data.</text>
</comment>
<proteinExistence type="predicted"/>
<feature type="domain" description="Nephrocystin 3-like N-terminal" evidence="2">
    <location>
        <begin position="63"/>
        <end position="220"/>
    </location>
</feature>
<organism evidence="3 4">
    <name type="scientific">Colletotrichum limetticola</name>
    <dbReference type="NCBI Taxonomy" id="1209924"/>
    <lineage>
        <taxon>Eukaryota</taxon>
        <taxon>Fungi</taxon>
        <taxon>Dikarya</taxon>
        <taxon>Ascomycota</taxon>
        <taxon>Pezizomycotina</taxon>
        <taxon>Sordariomycetes</taxon>
        <taxon>Hypocreomycetidae</taxon>
        <taxon>Glomerellales</taxon>
        <taxon>Glomerellaceae</taxon>
        <taxon>Colletotrichum</taxon>
        <taxon>Colletotrichum acutatum species complex</taxon>
    </lineage>
</organism>
<evidence type="ECO:0000313" key="4">
    <source>
        <dbReference type="Proteomes" id="UP001169217"/>
    </source>
</evidence>
<gene>
    <name evidence="3" type="ORF">CLIM01_01432</name>
</gene>
<reference evidence="3" key="1">
    <citation type="submission" date="2023-04" db="EMBL/GenBank/DDBJ databases">
        <title>Colletotrichum limetticola genome sequence.</title>
        <authorList>
            <person name="Baroncelli R."/>
        </authorList>
    </citation>
    <scope>NUCLEOTIDE SEQUENCE</scope>
    <source>
        <strain evidence="3">KLA-Anderson</strain>
    </source>
</reference>
<evidence type="ECO:0000313" key="3">
    <source>
        <dbReference type="EMBL" id="KAK0381193.1"/>
    </source>
</evidence>
<keyword evidence="4" id="KW-1185">Reference proteome</keyword>
<dbReference type="Pfam" id="PF24883">
    <property type="entry name" value="NPHP3_N"/>
    <property type="match status" value="1"/>
</dbReference>
<dbReference type="EMBL" id="JARUPT010000024">
    <property type="protein sequence ID" value="KAK0381193.1"/>
    <property type="molecule type" value="Genomic_DNA"/>
</dbReference>
<name>A0ABQ9QBI4_9PEZI</name>
<dbReference type="PANTHER" id="PTHR10039">
    <property type="entry name" value="AMELOGENIN"/>
    <property type="match status" value="1"/>
</dbReference>
<keyword evidence="1" id="KW-0677">Repeat</keyword>
<evidence type="ECO:0000256" key="1">
    <source>
        <dbReference type="ARBA" id="ARBA00022737"/>
    </source>
</evidence>
<evidence type="ECO:0000259" key="2">
    <source>
        <dbReference type="Pfam" id="PF24883"/>
    </source>
</evidence>
<accession>A0ABQ9QBI4</accession>
<sequence length="236" mass="26784">MMKETKLKVDVTSALAEDNALVICTGVDGDDFPLLAREISHGPYQIPSSKCLATCEERRHIRQKLTRWLSSGSGVFHFSAKLVACKSTVMKMIINHGESRKRLDTWAGEKTLVCAKFFFWNSGSERQRSISGLYLGLLHEVLSAHPDLTPHDLPSFWETVYTSSWPAGERTHISPSQALQGLDRLFRGSDISQNYRFCLFIDGLDELHETTECSYSDLTEMIYRWSSFTSRLSSYD</sequence>
<dbReference type="InterPro" id="IPR056884">
    <property type="entry name" value="NPHP3-like_N"/>
</dbReference>
<dbReference type="Proteomes" id="UP001169217">
    <property type="component" value="Unassembled WGS sequence"/>
</dbReference>
<protein>
    <recommendedName>
        <fullName evidence="2">Nephrocystin 3-like N-terminal domain-containing protein</fullName>
    </recommendedName>
</protein>
<dbReference type="PANTHER" id="PTHR10039:SF5">
    <property type="entry name" value="NACHT DOMAIN-CONTAINING PROTEIN"/>
    <property type="match status" value="1"/>
</dbReference>